<sequence length="138" mass="15558">MYKQIGESLMYLTTTRPDIMYGVSLISKYMKSPTEKHLQAAKRILRYLKGTTSFGLLYKKGENLDLFGFIDSDYAGDIEDRKSTSGYVFMLGSTTISWSSKKQPIVTLSTTEAEFVVAISSACQALWLRKILGQIQFV</sequence>
<reference evidence="2" key="2">
    <citation type="submission" date="2025-08" db="UniProtKB">
        <authorList>
            <consortium name="RefSeq"/>
        </authorList>
    </citation>
    <scope>IDENTIFICATION</scope>
</reference>
<gene>
    <name evidence="2" type="primary">LOC107919381</name>
</gene>
<dbReference type="AlphaFoldDB" id="A0A1U8KPE4"/>
<dbReference type="Proteomes" id="UP000818029">
    <property type="component" value="Chromosome D13"/>
</dbReference>
<dbReference type="PANTHER" id="PTHR11439:SF517">
    <property type="entry name" value="CYSTEINE-RICH RLK (RECEPTOR-LIKE PROTEIN KINASE) 8"/>
    <property type="match status" value="1"/>
</dbReference>
<dbReference type="RefSeq" id="XP_016704342.1">
    <property type="nucleotide sequence ID" value="XM_016848853.1"/>
</dbReference>
<proteinExistence type="predicted"/>
<dbReference type="KEGG" id="ghi:107919381"/>
<dbReference type="PaxDb" id="3635-A0A1U8KPE4"/>
<protein>
    <submittedName>
        <fullName evidence="2">Secreted RxLR effector protein 161-like</fullName>
    </submittedName>
</protein>
<dbReference type="STRING" id="3635.A0A1U8KPE4"/>
<dbReference type="GeneID" id="107919381"/>
<name>A0A1U8KPE4_GOSHI</name>
<accession>A0A1U8KPE4</accession>
<evidence type="ECO:0000313" key="1">
    <source>
        <dbReference type="Proteomes" id="UP000818029"/>
    </source>
</evidence>
<evidence type="ECO:0000313" key="2">
    <source>
        <dbReference type="RefSeq" id="XP_016704342.1"/>
    </source>
</evidence>
<organism evidence="1 2">
    <name type="scientific">Gossypium hirsutum</name>
    <name type="common">Upland cotton</name>
    <name type="synonym">Gossypium mexicanum</name>
    <dbReference type="NCBI Taxonomy" id="3635"/>
    <lineage>
        <taxon>Eukaryota</taxon>
        <taxon>Viridiplantae</taxon>
        <taxon>Streptophyta</taxon>
        <taxon>Embryophyta</taxon>
        <taxon>Tracheophyta</taxon>
        <taxon>Spermatophyta</taxon>
        <taxon>Magnoliopsida</taxon>
        <taxon>eudicotyledons</taxon>
        <taxon>Gunneridae</taxon>
        <taxon>Pentapetalae</taxon>
        <taxon>rosids</taxon>
        <taxon>malvids</taxon>
        <taxon>Malvales</taxon>
        <taxon>Malvaceae</taxon>
        <taxon>Malvoideae</taxon>
        <taxon>Gossypium</taxon>
    </lineage>
</organism>
<keyword evidence="1" id="KW-1185">Reference proteome</keyword>
<dbReference type="PANTHER" id="PTHR11439">
    <property type="entry name" value="GAG-POL-RELATED RETROTRANSPOSON"/>
    <property type="match status" value="1"/>
</dbReference>
<reference evidence="1" key="1">
    <citation type="journal article" date="2020" name="Nat. Genet.">
        <title>Genomic diversifications of five Gossypium allopolyploid species and their impact on cotton improvement.</title>
        <authorList>
            <person name="Chen Z.J."/>
            <person name="Sreedasyam A."/>
            <person name="Ando A."/>
            <person name="Song Q."/>
            <person name="De Santiago L.M."/>
            <person name="Hulse-Kemp A.M."/>
            <person name="Ding M."/>
            <person name="Ye W."/>
            <person name="Kirkbride R.C."/>
            <person name="Jenkins J."/>
            <person name="Plott C."/>
            <person name="Lovell J."/>
            <person name="Lin Y.M."/>
            <person name="Vaughn R."/>
            <person name="Liu B."/>
            <person name="Simpson S."/>
            <person name="Scheffler B.E."/>
            <person name="Wen L."/>
            <person name="Saski C.A."/>
            <person name="Grover C.E."/>
            <person name="Hu G."/>
            <person name="Conover J.L."/>
            <person name="Carlson J.W."/>
            <person name="Shu S."/>
            <person name="Boston L.B."/>
            <person name="Williams M."/>
            <person name="Peterson D.G."/>
            <person name="McGee K."/>
            <person name="Jones D.C."/>
            <person name="Wendel J.F."/>
            <person name="Stelly D.M."/>
            <person name="Grimwood J."/>
            <person name="Schmutz J."/>
        </authorList>
    </citation>
    <scope>NUCLEOTIDE SEQUENCE [LARGE SCALE GENOMIC DNA]</scope>
    <source>
        <strain evidence="1">cv. TM-1</strain>
    </source>
</reference>
<dbReference type="CDD" id="cd09272">
    <property type="entry name" value="RNase_HI_RT_Ty1"/>
    <property type="match status" value="1"/>
</dbReference>